<accession>A0A7W5FVK0</accession>
<evidence type="ECO:0008006" key="4">
    <source>
        <dbReference type="Google" id="ProtNLM"/>
    </source>
</evidence>
<feature type="signal peptide" evidence="1">
    <location>
        <begin position="1"/>
        <end position="31"/>
    </location>
</feature>
<comment type="caution">
    <text evidence="2">The sequence shown here is derived from an EMBL/GenBank/DDBJ whole genome shotgun (WGS) entry which is preliminary data.</text>
</comment>
<dbReference type="RefSeq" id="WP_229426293.1">
    <property type="nucleotide sequence ID" value="NZ_JACHXD010000011.1"/>
</dbReference>
<keyword evidence="3" id="KW-1185">Reference proteome</keyword>
<evidence type="ECO:0000313" key="2">
    <source>
        <dbReference type="EMBL" id="MBB3120892.1"/>
    </source>
</evidence>
<feature type="chain" id="PRO_5031400200" description="DUF4154 domain-containing protein" evidence="1">
    <location>
        <begin position="32"/>
        <end position="186"/>
    </location>
</feature>
<dbReference type="EMBL" id="JACHXD010000011">
    <property type="protein sequence ID" value="MBB3120892.1"/>
    <property type="molecule type" value="Genomic_DNA"/>
</dbReference>
<dbReference type="InterPro" id="IPR025293">
    <property type="entry name" value="YfiR/HmsC-like"/>
</dbReference>
<reference evidence="2 3" key="1">
    <citation type="submission" date="2020-08" db="EMBL/GenBank/DDBJ databases">
        <title>Genomic Encyclopedia of Type Strains, Phase III (KMG-III): the genomes of soil and plant-associated and newly described type strains.</title>
        <authorList>
            <person name="Whitman W."/>
        </authorList>
    </citation>
    <scope>NUCLEOTIDE SEQUENCE [LARGE SCALE GENOMIC DNA]</scope>
    <source>
        <strain evidence="2 3">CECT 8897</strain>
    </source>
</reference>
<gene>
    <name evidence="2" type="ORF">FHS03_003962</name>
</gene>
<protein>
    <recommendedName>
        <fullName evidence="4">DUF4154 domain-containing protein</fullName>
    </recommendedName>
</protein>
<evidence type="ECO:0000313" key="3">
    <source>
        <dbReference type="Proteomes" id="UP000541535"/>
    </source>
</evidence>
<keyword evidence="1" id="KW-0732">Signal</keyword>
<dbReference type="Proteomes" id="UP000541535">
    <property type="component" value="Unassembled WGS sequence"/>
</dbReference>
<name>A0A7W5FVK0_9BURK</name>
<proteinExistence type="predicted"/>
<evidence type="ECO:0000256" key="1">
    <source>
        <dbReference type="SAM" id="SignalP"/>
    </source>
</evidence>
<dbReference type="AlphaFoldDB" id="A0A7W5FVK0"/>
<organism evidence="2 3">
    <name type="scientific">Pseudoduganella violacea</name>
    <dbReference type="NCBI Taxonomy" id="1715466"/>
    <lineage>
        <taxon>Bacteria</taxon>
        <taxon>Pseudomonadati</taxon>
        <taxon>Pseudomonadota</taxon>
        <taxon>Betaproteobacteria</taxon>
        <taxon>Burkholderiales</taxon>
        <taxon>Oxalobacteraceae</taxon>
        <taxon>Telluria group</taxon>
        <taxon>Pseudoduganella</taxon>
    </lineage>
</organism>
<dbReference type="Pfam" id="PF13689">
    <property type="entry name" value="DUF4154"/>
    <property type="match status" value="1"/>
</dbReference>
<sequence length="186" mass="20033">MMNSARTKSPLLRMLAGVLSVFFLLPSVALAQEAQQIKEAELKAAFVFNFAVFTEWPADVLQGAAILHLCAFSGNNMQTALSALSDKVVNGHRMRFRPLGISGNASGCHILVLDAQDRDRWPQLRKELGASSVLTVADDRAIGTSGAMIALGMDNKRIGFDVDLTAARQAGLNLSSKLLHLARSVQ</sequence>